<dbReference type="RefSeq" id="WP_189124944.1">
    <property type="nucleotide sequence ID" value="NZ_BMNH01000008.1"/>
</dbReference>
<organism evidence="2 3">
    <name type="scientific">Nonomuraea cavernae</name>
    <dbReference type="NCBI Taxonomy" id="2045107"/>
    <lineage>
        <taxon>Bacteria</taxon>
        <taxon>Bacillati</taxon>
        <taxon>Actinomycetota</taxon>
        <taxon>Actinomycetes</taxon>
        <taxon>Streptosporangiales</taxon>
        <taxon>Streptosporangiaceae</taxon>
        <taxon>Nonomuraea</taxon>
    </lineage>
</organism>
<dbReference type="Pfam" id="PF08592">
    <property type="entry name" value="Anthrone_oxy"/>
    <property type="match status" value="1"/>
</dbReference>
<evidence type="ECO:0008006" key="4">
    <source>
        <dbReference type="Google" id="ProtNLM"/>
    </source>
</evidence>
<feature type="transmembrane region" description="Helical" evidence="1">
    <location>
        <begin position="82"/>
        <end position="103"/>
    </location>
</feature>
<feature type="transmembrane region" description="Helical" evidence="1">
    <location>
        <begin position="12"/>
        <end position="34"/>
    </location>
</feature>
<evidence type="ECO:0000256" key="1">
    <source>
        <dbReference type="SAM" id="Phobius"/>
    </source>
</evidence>
<keyword evidence="3" id="KW-1185">Reference proteome</keyword>
<proteinExistence type="predicted"/>
<keyword evidence="1" id="KW-1133">Transmembrane helix</keyword>
<keyword evidence="1" id="KW-0472">Membrane</keyword>
<dbReference type="Proteomes" id="UP000646523">
    <property type="component" value="Unassembled WGS sequence"/>
</dbReference>
<dbReference type="InterPro" id="IPR013901">
    <property type="entry name" value="Anthrone_oxy"/>
</dbReference>
<dbReference type="AlphaFoldDB" id="A0A917Z161"/>
<feature type="transmembrane region" description="Helical" evidence="1">
    <location>
        <begin position="54"/>
        <end position="75"/>
    </location>
</feature>
<comment type="caution">
    <text evidence="2">The sequence shown here is derived from an EMBL/GenBank/DDBJ whole genome shotgun (WGS) entry which is preliminary data.</text>
</comment>
<reference evidence="2" key="1">
    <citation type="journal article" date="2014" name="Int. J. Syst. Evol. Microbiol.">
        <title>Complete genome sequence of Corynebacterium casei LMG S-19264T (=DSM 44701T), isolated from a smear-ripened cheese.</title>
        <authorList>
            <consortium name="US DOE Joint Genome Institute (JGI-PGF)"/>
            <person name="Walter F."/>
            <person name="Albersmeier A."/>
            <person name="Kalinowski J."/>
            <person name="Ruckert C."/>
        </authorList>
    </citation>
    <scope>NUCLEOTIDE SEQUENCE</scope>
    <source>
        <strain evidence="2">CGMCC 4.7368</strain>
    </source>
</reference>
<evidence type="ECO:0000313" key="2">
    <source>
        <dbReference type="EMBL" id="GGO70056.1"/>
    </source>
</evidence>
<name>A0A917Z161_9ACTN</name>
<evidence type="ECO:0000313" key="3">
    <source>
        <dbReference type="Proteomes" id="UP000646523"/>
    </source>
</evidence>
<feature type="transmembrane region" description="Helical" evidence="1">
    <location>
        <begin position="134"/>
        <end position="153"/>
    </location>
</feature>
<keyword evidence="1" id="KW-0812">Transmembrane</keyword>
<protein>
    <recommendedName>
        <fullName evidence="4">DUF1772 domain-containing protein</fullName>
    </recommendedName>
</protein>
<sequence length="158" mass="17142">MRVVLLEVARTGATLLLGLFAGGLVFTVLAPSLRSLPGSAYVRYWQALNTDYRRAMPVLLLTCLVLLLATCVASYPRGRLGFWLVVAATLLLVATIALTLTALDPLNQLADSWDADRPPAGWADVRLRWWTLHLVRTAMATLGFVALLIAQVVDRAGG</sequence>
<accession>A0A917Z161</accession>
<reference evidence="2" key="2">
    <citation type="submission" date="2020-09" db="EMBL/GenBank/DDBJ databases">
        <authorList>
            <person name="Sun Q."/>
            <person name="Zhou Y."/>
        </authorList>
    </citation>
    <scope>NUCLEOTIDE SEQUENCE</scope>
    <source>
        <strain evidence="2">CGMCC 4.7368</strain>
    </source>
</reference>
<gene>
    <name evidence="2" type="ORF">GCM10012289_32610</name>
</gene>
<dbReference type="EMBL" id="BMNH01000008">
    <property type="protein sequence ID" value="GGO70056.1"/>
    <property type="molecule type" value="Genomic_DNA"/>
</dbReference>